<evidence type="ECO:0000313" key="2">
    <source>
        <dbReference type="EMBL" id="WRP15607.1"/>
    </source>
</evidence>
<evidence type="ECO:0000313" key="3">
    <source>
        <dbReference type="Proteomes" id="UP001333102"/>
    </source>
</evidence>
<organism evidence="2 3">
    <name type="scientific">Geochorda subterranea</name>
    <dbReference type="NCBI Taxonomy" id="3109564"/>
    <lineage>
        <taxon>Bacteria</taxon>
        <taxon>Bacillati</taxon>
        <taxon>Bacillota</taxon>
        <taxon>Limnochordia</taxon>
        <taxon>Limnochordales</taxon>
        <taxon>Geochordaceae</taxon>
        <taxon>Geochorda</taxon>
    </lineage>
</organism>
<dbReference type="Gene3D" id="2.60.40.1890">
    <property type="entry name" value="PCu(A)C copper chaperone"/>
    <property type="match status" value="1"/>
</dbReference>
<sequence length="165" mass="17094">MRWLKRAGAYAPLVLTVALVLAASSRVAAADGALLEVTGAWARPARAMGGGHAHSETPSMTAVTSAVYMTLVNHGSHPVRIVGASTPVADVAELHETRIEGMVARMGPVDAIEVPPGGQVRLEPGGLHVMLIGVTRTLEPGDRVPLTLVLDDGSELVVEAVVQEA</sequence>
<name>A0ABZ1BU11_9FIRM</name>
<feature type="chain" id="PRO_5046920932" evidence="1">
    <location>
        <begin position="30"/>
        <end position="165"/>
    </location>
</feature>
<dbReference type="InterPro" id="IPR007410">
    <property type="entry name" value="LpqE-like"/>
</dbReference>
<dbReference type="EMBL" id="CP141614">
    <property type="protein sequence ID" value="WRP15607.1"/>
    <property type="molecule type" value="Genomic_DNA"/>
</dbReference>
<accession>A0ABZ1BU11</accession>
<dbReference type="PANTHER" id="PTHR36302:SF1">
    <property type="entry name" value="COPPER CHAPERONE PCU(A)C"/>
    <property type="match status" value="1"/>
</dbReference>
<dbReference type="Proteomes" id="UP001333102">
    <property type="component" value="Chromosome"/>
</dbReference>
<dbReference type="InterPro" id="IPR058248">
    <property type="entry name" value="Lxx211020-like"/>
</dbReference>
<dbReference type="PANTHER" id="PTHR36302">
    <property type="entry name" value="BLR7088 PROTEIN"/>
    <property type="match status" value="1"/>
</dbReference>
<keyword evidence="3" id="KW-1185">Reference proteome</keyword>
<feature type="signal peptide" evidence="1">
    <location>
        <begin position="1"/>
        <end position="29"/>
    </location>
</feature>
<dbReference type="InterPro" id="IPR036182">
    <property type="entry name" value="PCuAC_sf"/>
</dbReference>
<evidence type="ECO:0000256" key="1">
    <source>
        <dbReference type="SAM" id="SignalP"/>
    </source>
</evidence>
<proteinExistence type="predicted"/>
<dbReference type="Pfam" id="PF04314">
    <property type="entry name" value="PCuAC"/>
    <property type="match status" value="1"/>
</dbReference>
<dbReference type="SUPFAM" id="SSF110087">
    <property type="entry name" value="DR1885-like metal-binding protein"/>
    <property type="match status" value="1"/>
</dbReference>
<protein>
    <submittedName>
        <fullName evidence="2">Copper chaperone PCu(A)C</fullName>
    </submittedName>
</protein>
<keyword evidence="1" id="KW-0732">Signal</keyword>
<gene>
    <name evidence="2" type="ORF">VLY81_05445</name>
</gene>
<dbReference type="RefSeq" id="WP_324670013.1">
    <property type="nucleotide sequence ID" value="NZ_CP141614.1"/>
</dbReference>
<reference evidence="3" key="1">
    <citation type="submission" date="2023-12" db="EMBL/GenBank/DDBJ databases">
        <title>Novel isolates from deep terrestrial aquifers shed light on the physiology and ecology of the class Limnochordia.</title>
        <authorList>
            <person name="Karnachuk O.V."/>
            <person name="Lukina A.P."/>
            <person name="Avakyan M.R."/>
            <person name="Kadnikov V."/>
            <person name="Begmatov S."/>
            <person name="Beletsky A.V."/>
            <person name="Mardanov A.V."/>
            <person name="Ravin N.V."/>
        </authorList>
    </citation>
    <scope>NUCLEOTIDE SEQUENCE [LARGE SCALE GENOMIC DNA]</scope>
    <source>
        <strain evidence="3">LN</strain>
    </source>
</reference>